<evidence type="ECO:0000256" key="2">
    <source>
        <dbReference type="ARBA" id="ARBA00022741"/>
    </source>
</evidence>
<reference evidence="5 6" key="1">
    <citation type="submission" date="2021-06" db="EMBL/GenBank/DDBJ databases">
        <authorList>
            <person name="Palmer J.M."/>
        </authorList>
    </citation>
    <scope>NUCLEOTIDE SEQUENCE [LARGE SCALE GENOMIC DNA]</scope>
    <source>
        <strain evidence="5 6">AS_MEX2019</strain>
        <tissue evidence="5">Muscle</tissue>
    </source>
</reference>
<evidence type="ECO:0000256" key="1">
    <source>
        <dbReference type="ARBA" id="ARBA00006914"/>
    </source>
</evidence>
<proteinExistence type="inferred from homology"/>
<dbReference type="EMBL" id="JAHRIP010069865">
    <property type="protein sequence ID" value="MEQ2308791.1"/>
    <property type="molecule type" value="Genomic_DNA"/>
</dbReference>
<keyword evidence="6" id="KW-1185">Reference proteome</keyword>
<accession>A0ABV0ZTH9</accession>
<sequence length="349" mass="39373">MQLFGTLLNVHQRNSPGEETVFVAAGFSKIEFKIISSVPSAHKKKRRRSRWSTGHIAKRKPSSSPHVSRDDAQYASDEDEEDGDDEDEVGKEAAESAADHEGSSELSASQVEETEKKSAAEEETILHDEETLEGDIQAEAEEDKAVQHQSEQFENNIRKDENNESISDNTEKESCAEEEGDTQHAIAENMITENQSETLIERSHSAEDQNFKVGRVDEAELNTPAEPVVVDVTETSTTDATAAARSETDTNTERNVRRMTRALKNTVLQQHRIRVDKALQILNEESPPLVVDRDKLKELLDKVVTKTEGYEVYKLEKLYAVLCQCIYGHRLNYNKTALIQELEQRIQDF</sequence>
<feature type="compositionally biased region" description="Basic residues" evidence="4">
    <location>
        <begin position="41"/>
        <end position="61"/>
    </location>
</feature>
<keyword evidence="3" id="KW-0067">ATP-binding</keyword>
<keyword evidence="2" id="KW-0547">Nucleotide-binding</keyword>
<dbReference type="InterPro" id="IPR045199">
    <property type="entry name" value="ATAD2-like"/>
</dbReference>
<protein>
    <submittedName>
        <fullName evidence="5">Uncharacterized protein</fullName>
    </submittedName>
</protein>
<gene>
    <name evidence="5" type="ORF">AMECASPLE_031854</name>
</gene>
<feature type="region of interest" description="Disordered" evidence="4">
    <location>
        <begin position="142"/>
        <end position="175"/>
    </location>
</feature>
<comment type="similarity">
    <text evidence="1">Belongs to the AAA ATPase family.</text>
</comment>
<name>A0ABV0ZTH9_9TELE</name>
<feature type="compositionally biased region" description="Basic and acidic residues" evidence="4">
    <location>
        <begin position="90"/>
        <end position="103"/>
    </location>
</feature>
<feature type="compositionally biased region" description="Acidic residues" evidence="4">
    <location>
        <begin position="76"/>
        <end position="89"/>
    </location>
</feature>
<dbReference type="PANTHER" id="PTHR23069:SF0">
    <property type="entry name" value="TAT-BINDING HOMOLOG 7"/>
    <property type="match status" value="1"/>
</dbReference>
<evidence type="ECO:0000313" key="6">
    <source>
        <dbReference type="Proteomes" id="UP001469553"/>
    </source>
</evidence>
<evidence type="ECO:0000256" key="3">
    <source>
        <dbReference type="ARBA" id="ARBA00022840"/>
    </source>
</evidence>
<evidence type="ECO:0000313" key="5">
    <source>
        <dbReference type="EMBL" id="MEQ2308791.1"/>
    </source>
</evidence>
<dbReference type="PANTHER" id="PTHR23069">
    <property type="entry name" value="AAA DOMAIN-CONTAINING"/>
    <property type="match status" value="1"/>
</dbReference>
<feature type="compositionally biased region" description="Basic and acidic residues" evidence="4">
    <location>
        <begin position="113"/>
        <end position="129"/>
    </location>
</feature>
<comment type="caution">
    <text evidence="5">The sequence shown here is derived from an EMBL/GenBank/DDBJ whole genome shotgun (WGS) entry which is preliminary data.</text>
</comment>
<dbReference type="Proteomes" id="UP001469553">
    <property type="component" value="Unassembled WGS sequence"/>
</dbReference>
<evidence type="ECO:0000256" key="4">
    <source>
        <dbReference type="SAM" id="MobiDB-lite"/>
    </source>
</evidence>
<feature type="region of interest" description="Disordered" evidence="4">
    <location>
        <begin position="41"/>
        <end position="130"/>
    </location>
</feature>
<organism evidence="5 6">
    <name type="scientific">Ameca splendens</name>
    <dbReference type="NCBI Taxonomy" id="208324"/>
    <lineage>
        <taxon>Eukaryota</taxon>
        <taxon>Metazoa</taxon>
        <taxon>Chordata</taxon>
        <taxon>Craniata</taxon>
        <taxon>Vertebrata</taxon>
        <taxon>Euteleostomi</taxon>
        <taxon>Actinopterygii</taxon>
        <taxon>Neopterygii</taxon>
        <taxon>Teleostei</taxon>
        <taxon>Neoteleostei</taxon>
        <taxon>Acanthomorphata</taxon>
        <taxon>Ovalentaria</taxon>
        <taxon>Atherinomorphae</taxon>
        <taxon>Cyprinodontiformes</taxon>
        <taxon>Goodeidae</taxon>
        <taxon>Ameca</taxon>
    </lineage>
</organism>